<dbReference type="InParanoid" id="A0A066VQU7"/>
<proteinExistence type="predicted"/>
<evidence type="ECO:0000256" key="5">
    <source>
        <dbReference type="SAM" id="MobiDB-lite"/>
    </source>
</evidence>
<dbReference type="GO" id="GO:0005634">
    <property type="term" value="C:nucleus"/>
    <property type="evidence" value="ECO:0007669"/>
    <property type="project" value="TreeGrafter"/>
</dbReference>
<dbReference type="OrthoDB" id="270624at2759"/>
<dbReference type="PANTHER" id="PTHR14091:SF0">
    <property type="entry name" value="PERIODIC TRYPTOPHAN PROTEIN 1 HOMOLOG"/>
    <property type="match status" value="1"/>
</dbReference>
<evidence type="ECO:0000256" key="3">
    <source>
        <dbReference type="ARBA" id="ARBA00022737"/>
    </source>
</evidence>
<dbReference type="InterPro" id="IPR020472">
    <property type="entry name" value="WD40_PAC1"/>
</dbReference>
<dbReference type="FunCoup" id="A0A066VQU7">
    <property type="interactions" value="760"/>
</dbReference>
<keyword evidence="1" id="KW-0597">Phosphoprotein</keyword>
<dbReference type="InterPro" id="IPR019775">
    <property type="entry name" value="WD40_repeat_CS"/>
</dbReference>
<dbReference type="Gene3D" id="2.130.10.10">
    <property type="entry name" value="YVTN repeat-like/Quinoprotein amine dehydrogenase"/>
    <property type="match status" value="1"/>
</dbReference>
<feature type="region of interest" description="Disordered" evidence="5">
    <location>
        <begin position="572"/>
        <end position="605"/>
    </location>
</feature>
<feature type="compositionally biased region" description="Acidic residues" evidence="5">
    <location>
        <begin position="592"/>
        <end position="605"/>
    </location>
</feature>
<dbReference type="PANTHER" id="PTHR14091">
    <property type="entry name" value="PERIODIC TRYPTOPHAN PROTEIN 1"/>
    <property type="match status" value="1"/>
</dbReference>
<evidence type="ECO:0000313" key="6">
    <source>
        <dbReference type="EMBL" id="KDN44122.1"/>
    </source>
</evidence>
<dbReference type="GeneID" id="25262934"/>
<evidence type="ECO:0000256" key="2">
    <source>
        <dbReference type="ARBA" id="ARBA00022574"/>
    </source>
</evidence>
<dbReference type="PRINTS" id="PR00320">
    <property type="entry name" value="GPROTEINBRPT"/>
</dbReference>
<feature type="region of interest" description="Disordered" evidence="5">
    <location>
        <begin position="49"/>
        <end position="103"/>
    </location>
</feature>
<dbReference type="OMA" id="CFVPRGV"/>
<dbReference type="AlphaFoldDB" id="A0A066VQU7"/>
<keyword evidence="7" id="KW-1185">Reference proteome</keyword>
<dbReference type="PROSITE" id="PS00678">
    <property type="entry name" value="WD_REPEATS_1"/>
    <property type="match status" value="1"/>
</dbReference>
<dbReference type="PROSITE" id="PS50082">
    <property type="entry name" value="WD_REPEATS_2"/>
    <property type="match status" value="1"/>
</dbReference>
<dbReference type="Proteomes" id="UP000027361">
    <property type="component" value="Unassembled WGS sequence"/>
</dbReference>
<dbReference type="InterPro" id="IPR015943">
    <property type="entry name" value="WD40/YVTN_repeat-like_dom_sf"/>
</dbReference>
<dbReference type="STRING" id="1037660.A0A066VQU7"/>
<dbReference type="HOGENOM" id="CLU_023867_0_1_1"/>
<comment type="caution">
    <text evidence="6">The sequence shown here is derived from an EMBL/GenBank/DDBJ whole genome shotgun (WGS) entry which is preliminary data.</text>
</comment>
<evidence type="ECO:0000256" key="1">
    <source>
        <dbReference type="ARBA" id="ARBA00022553"/>
    </source>
</evidence>
<dbReference type="InterPro" id="IPR044285">
    <property type="entry name" value="PWP1"/>
</dbReference>
<dbReference type="InterPro" id="IPR001680">
    <property type="entry name" value="WD40_rpt"/>
</dbReference>
<accession>A0A066VQU7</accession>
<dbReference type="RefSeq" id="XP_013242660.1">
    <property type="nucleotide sequence ID" value="XM_013387206.1"/>
</dbReference>
<feature type="compositionally biased region" description="Acidic residues" evidence="5">
    <location>
        <begin position="64"/>
        <end position="85"/>
    </location>
</feature>
<dbReference type="InterPro" id="IPR036322">
    <property type="entry name" value="WD40_repeat_dom_sf"/>
</dbReference>
<dbReference type="SMART" id="SM00320">
    <property type="entry name" value="WD40"/>
    <property type="match status" value="5"/>
</dbReference>
<reference evidence="6 7" key="1">
    <citation type="submission" date="2014-05" db="EMBL/GenBank/DDBJ databases">
        <title>Draft genome sequence of a rare smut relative, Tilletiaria anomala UBC 951.</title>
        <authorList>
            <consortium name="DOE Joint Genome Institute"/>
            <person name="Toome M."/>
            <person name="Kuo A."/>
            <person name="Henrissat B."/>
            <person name="Lipzen A."/>
            <person name="Tritt A."/>
            <person name="Yoshinaga Y."/>
            <person name="Zane M."/>
            <person name="Barry K."/>
            <person name="Grigoriev I.V."/>
            <person name="Spatafora J.W."/>
            <person name="Aimea M.C."/>
        </authorList>
    </citation>
    <scope>NUCLEOTIDE SEQUENCE [LARGE SCALE GENOMIC DNA]</scope>
    <source>
        <strain evidence="6 7">UBC 951</strain>
    </source>
</reference>
<sequence length="605" mass="65192">MASLISAIHWVPRGRAAQYPQRTNLNSEEEVARISALTGLHFQDAQKQLEEAQKAAQGMGKADEEWEDEEGSDGDDDEKMSDDAGEQGKVKNQGDGEGDAAMDEDLDGLSRFKLDDYDKEESGGTLGAFSNIKGLTFHRNNDEDPYITMKDDDADSQDSREALEVYPTDNLIIAAKTEDDISQIDAYLYSSSDSNIYVHHDLMLPSFPLCLEWLDYRPAAFTSSADQNDAPVQMEGAAGAKAGDVGNFIAVGTMDPEIEIWSMDVVEACFPDAILGRKDLTEGLNAPLGTGKKKKRQMRARVPNPTHHVDAVLGLSWNRTARNILASASADTTVKLWDLSRPCSGEHGSALRSFDKVHTDKVQSVQWNTSGSSSGAGAGSAATVLLTGSFDGTLRVFDSRSPEAGVFAKVDSDVECVKWHPWKENHFLASLESGLLQSFDARMLSNGSAHSAQSSTALWTLSAHTGACTSFDVNTLIPGCIVTAGSDRQTKVWSLTDGVAEDIGDARPANISLVANRDLDAGKIFSVAFSPDEAMTVAVAGSKGVLRVWDAFANVGVRKTFGDRLKALSKDKIPALDGPEPSRGDGVVKLADEDDEEEEEDEDVA</sequence>
<evidence type="ECO:0000313" key="7">
    <source>
        <dbReference type="Proteomes" id="UP000027361"/>
    </source>
</evidence>
<dbReference type="Pfam" id="PF00400">
    <property type="entry name" value="WD40"/>
    <property type="match status" value="3"/>
</dbReference>
<evidence type="ECO:0000256" key="4">
    <source>
        <dbReference type="PROSITE-ProRule" id="PRU00221"/>
    </source>
</evidence>
<dbReference type="SUPFAM" id="SSF50978">
    <property type="entry name" value="WD40 repeat-like"/>
    <property type="match status" value="1"/>
</dbReference>
<gene>
    <name evidence="6" type="ORF">K437DRAFT_236693</name>
</gene>
<dbReference type="GO" id="GO:0006364">
    <property type="term" value="P:rRNA processing"/>
    <property type="evidence" value="ECO:0007669"/>
    <property type="project" value="InterPro"/>
</dbReference>
<keyword evidence="2 4" id="KW-0853">WD repeat</keyword>
<name>A0A066VQU7_TILAU</name>
<organism evidence="6 7">
    <name type="scientific">Tilletiaria anomala (strain ATCC 24038 / CBS 436.72 / UBC 951)</name>
    <dbReference type="NCBI Taxonomy" id="1037660"/>
    <lineage>
        <taxon>Eukaryota</taxon>
        <taxon>Fungi</taxon>
        <taxon>Dikarya</taxon>
        <taxon>Basidiomycota</taxon>
        <taxon>Ustilaginomycotina</taxon>
        <taxon>Exobasidiomycetes</taxon>
        <taxon>Georgefischeriales</taxon>
        <taxon>Tilletiariaceae</taxon>
        <taxon>Tilletiaria</taxon>
    </lineage>
</organism>
<protein>
    <submittedName>
        <fullName evidence="6">WD40 repeat-like protein</fullName>
    </submittedName>
</protein>
<feature type="repeat" description="WD" evidence="4">
    <location>
        <begin position="305"/>
        <end position="340"/>
    </location>
</feature>
<dbReference type="EMBL" id="JMSN01000054">
    <property type="protein sequence ID" value="KDN44122.1"/>
    <property type="molecule type" value="Genomic_DNA"/>
</dbReference>
<keyword evidence="3" id="KW-0677">Repeat</keyword>
<dbReference type="PROSITE" id="PS50294">
    <property type="entry name" value="WD_REPEATS_REGION"/>
    <property type="match status" value="1"/>
</dbReference>